<dbReference type="Proteomes" id="UP000178880">
    <property type="component" value="Unassembled WGS sequence"/>
</dbReference>
<protein>
    <submittedName>
        <fullName evidence="2">Uncharacterized protein</fullName>
    </submittedName>
</protein>
<accession>A0A1G2CHL1</accession>
<proteinExistence type="predicted"/>
<dbReference type="EMBL" id="MHLA01000006">
    <property type="protein sequence ID" value="OGZ00210.1"/>
    <property type="molecule type" value="Genomic_DNA"/>
</dbReference>
<gene>
    <name evidence="2" type="ORF">A2945_05220</name>
</gene>
<keyword evidence="1" id="KW-1133">Transmembrane helix</keyword>
<evidence type="ECO:0000313" key="2">
    <source>
        <dbReference type="EMBL" id="OGZ00210.1"/>
    </source>
</evidence>
<organism evidence="2 3">
    <name type="scientific">Candidatus Liptonbacteria bacterium RIFCSPLOWO2_01_FULL_52_25</name>
    <dbReference type="NCBI Taxonomy" id="1798650"/>
    <lineage>
        <taxon>Bacteria</taxon>
        <taxon>Candidatus Liptoniibacteriota</taxon>
    </lineage>
</organism>
<dbReference type="Gene3D" id="2.60.40.10">
    <property type="entry name" value="Immunoglobulins"/>
    <property type="match status" value="1"/>
</dbReference>
<evidence type="ECO:0000313" key="3">
    <source>
        <dbReference type="Proteomes" id="UP000178880"/>
    </source>
</evidence>
<reference evidence="2 3" key="1">
    <citation type="journal article" date="2016" name="Nat. Commun.">
        <title>Thousands of microbial genomes shed light on interconnected biogeochemical processes in an aquifer system.</title>
        <authorList>
            <person name="Anantharaman K."/>
            <person name="Brown C.T."/>
            <person name="Hug L.A."/>
            <person name="Sharon I."/>
            <person name="Castelle C.J."/>
            <person name="Probst A.J."/>
            <person name="Thomas B.C."/>
            <person name="Singh A."/>
            <person name="Wilkins M.J."/>
            <person name="Karaoz U."/>
            <person name="Brodie E.L."/>
            <person name="Williams K.H."/>
            <person name="Hubbard S.S."/>
            <person name="Banfield J.F."/>
        </authorList>
    </citation>
    <scope>NUCLEOTIDE SEQUENCE [LARGE SCALE GENOMIC DNA]</scope>
</reference>
<feature type="transmembrane region" description="Helical" evidence="1">
    <location>
        <begin position="12"/>
        <end position="32"/>
    </location>
</feature>
<dbReference type="AlphaFoldDB" id="A0A1G2CHL1"/>
<comment type="caution">
    <text evidence="2">The sequence shown here is derived from an EMBL/GenBank/DDBJ whole genome shotgun (WGS) entry which is preliminary data.</text>
</comment>
<sequence length="330" mass="35128">MNGTTNPAKIVILALAIIGLFTVFGIVGWGVAKIAKETHPWNALASLISSITLKKEVIQPSLAVTAYPNPIESGSPLTINWQYDQYQEGGTYTLHYACIQDTELYLPSRELIKCNSPLNLESDASVTIIPSTKGSSPTDLVIEIRYVPQGVGGATVKGYLTLTISPIPIAAKTYLPPAKQKTSPVAETPGGTTTSTYPLGTVLKHKNGPADLTIEIIDTGIINDATNIFQHATSASAGVRAGVVFDIKNLGGVPSQPWTFRALLPVANSDFNSDIQDPLAPGDRVRFTIGFRDLASTGTNLITITVDPSNQLSDANRANNAASTTIYRSY</sequence>
<keyword evidence="1" id="KW-0812">Transmembrane</keyword>
<evidence type="ECO:0000256" key="1">
    <source>
        <dbReference type="SAM" id="Phobius"/>
    </source>
</evidence>
<name>A0A1G2CHL1_9BACT</name>
<keyword evidence="1" id="KW-0472">Membrane</keyword>
<dbReference type="InterPro" id="IPR013783">
    <property type="entry name" value="Ig-like_fold"/>
</dbReference>